<reference evidence="2" key="1">
    <citation type="submission" date="2019-07" db="EMBL/GenBank/DDBJ databases">
        <title>De Novo Assembly of kiwifruit Actinidia rufa.</title>
        <authorList>
            <person name="Sugita-Konishi S."/>
            <person name="Sato K."/>
            <person name="Mori E."/>
            <person name="Abe Y."/>
            <person name="Kisaki G."/>
            <person name="Hamano K."/>
            <person name="Suezawa K."/>
            <person name="Otani M."/>
            <person name="Fukuda T."/>
            <person name="Manabe T."/>
            <person name="Gomi K."/>
            <person name="Tabuchi M."/>
            <person name="Akimitsu K."/>
            <person name="Kataoka I."/>
        </authorList>
    </citation>
    <scope>NUCLEOTIDE SEQUENCE [LARGE SCALE GENOMIC DNA]</scope>
    <source>
        <strain evidence="2">cv. Fuchu</strain>
    </source>
</reference>
<comment type="caution">
    <text evidence="1">The sequence shown here is derived from an EMBL/GenBank/DDBJ whole genome shotgun (WGS) entry which is preliminary data.</text>
</comment>
<dbReference type="Proteomes" id="UP000585474">
    <property type="component" value="Unassembled WGS sequence"/>
</dbReference>
<proteinExistence type="predicted"/>
<sequence length="242" mass="25575">MVPFTRSSISSLVNGSPNISSLDCTYLGPEPAKNGPGACLHRLDPLLVRRWQSKRVKFELLLARCLRLPPRPRPRHRGGPKRRDGRLTELHRLCLRRLGVTVLKLERRVGKDVRNSAIGDFHGASTFSASVGAWAVFGIRRNVGARGNGRRSDGPEGFVAGGGGWGGGYGGGGVFVNVGNFEGGVEALEAAELVFDGLLGALFADELLGVGVVPLREADFGGGAAVVVLGTVGRKLGIEIGF</sequence>
<evidence type="ECO:0000313" key="1">
    <source>
        <dbReference type="EMBL" id="GFS41228.1"/>
    </source>
</evidence>
<organism evidence="1 2">
    <name type="scientific">Actinidia rufa</name>
    <dbReference type="NCBI Taxonomy" id="165716"/>
    <lineage>
        <taxon>Eukaryota</taxon>
        <taxon>Viridiplantae</taxon>
        <taxon>Streptophyta</taxon>
        <taxon>Embryophyta</taxon>
        <taxon>Tracheophyta</taxon>
        <taxon>Spermatophyta</taxon>
        <taxon>Magnoliopsida</taxon>
        <taxon>eudicotyledons</taxon>
        <taxon>Gunneridae</taxon>
        <taxon>Pentapetalae</taxon>
        <taxon>asterids</taxon>
        <taxon>Ericales</taxon>
        <taxon>Actinidiaceae</taxon>
        <taxon>Actinidia</taxon>
    </lineage>
</organism>
<gene>
    <name evidence="1" type="ORF">Acr_00g0073170</name>
</gene>
<dbReference type="AlphaFoldDB" id="A0A7J0DS68"/>
<dbReference type="EMBL" id="BJWL01000367">
    <property type="protein sequence ID" value="GFS41228.1"/>
    <property type="molecule type" value="Genomic_DNA"/>
</dbReference>
<evidence type="ECO:0000313" key="2">
    <source>
        <dbReference type="Proteomes" id="UP000585474"/>
    </source>
</evidence>
<keyword evidence="2" id="KW-1185">Reference proteome</keyword>
<accession>A0A7J0DS68</accession>
<protein>
    <submittedName>
        <fullName evidence="1">RNA-binding CRS1 / YhbY (CRM) domain-containing protein</fullName>
    </submittedName>
</protein>
<name>A0A7J0DS68_9ERIC</name>